<keyword evidence="3" id="KW-1185">Reference proteome</keyword>
<dbReference type="OrthoDB" id="10472671at2759"/>
<feature type="transmembrane region" description="Helical" evidence="1">
    <location>
        <begin position="247"/>
        <end position="267"/>
    </location>
</feature>
<dbReference type="Proteomes" id="UP000015104">
    <property type="component" value="Unassembled WGS sequence"/>
</dbReference>
<organism evidence="2 3">
    <name type="scientific">Tetranychus urticae</name>
    <name type="common">Two-spotted spider mite</name>
    <dbReference type="NCBI Taxonomy" id="32264"/>
    <lineage>
        <taxon>Eukaryota</taxon>
        <taxon>Metazoa</taxon>
        <taxon>Ecdysozoa</taxon>
        <taxon>Arthropoda</taxon>
        <taxon>Chelicerata</taxon>
        <taxon>Arachnida</taxon>
        <taxon>Acari</taxon>
        <taxon>Acariformes</taxon>
        <taxon>Trombidiformes</taxon>
        <taxon>Prostigmata</taxon>
        <taxon>Eleutherengona</taxon>
        <taxon>Raphignathae</taxon>
        <taxon>Tetranychoidea</taxon>
        <taxon>Tetranychidae</taxon>
        <taxon>Tetranychus</taxon>
    </lineage>
</organism>
<protein>
    <submittedName>
        <fullName evidence="2">Uncharacterized protein</fullName>
    </submittedName>
</protein>
<feature type="transmembrane region" description="Helical" evidence="1">
    <location>
        <begin position="81"/>
        <end position="101"/>
    </location>
</feature>
<feature type="transmembrane region" description="Helical" evidence="1">
    <location>
        <begin position="279"/>
        <end position="303"/>
    </location>
</feature>
<keyword evidence="1" id="KW-1133">Transmembrane helix</keyword>
<dbReference type="AlphaFoldDB" id="T1KKP0"/>
<feature type="transmembrane region" description="Helical" evidence="1">
    <location>
        <begin position="46"/>
        <end position="69"/>
    </location>
</feature>
<dbReference type="HOGENOM" id="CLU_738357_0_0_1"/>
<name>T1KKP0_TETUR</name>
<reference evidence="2" key="2">
    <citation type="submission" date="2015-06" db="UniProtKB">
        <authorList>
            <consortium name="EnsemblMetazoa"/>
        </authorList>
    </citation>
    <scope>IDENTIFICATION</scope>
</reference>
<evidence type="ECO:0000313" key="2">
    <source>
        <dbReference type="EnsemblMetazoa" id="tetur13g04410.1"/>
    </source>
</evidence>
<keyword evidence="1" id="KW-0812">Transmembrane</keyword>
<evidence type="ECO:0000313" key="3">
    <source>
        <dbReference type="Proteomes" id="UP000015104"/>
    </source>
</evidence>
<gene>
    <name evidence="2" type="primary">107364693</name>
</gene>
<keyword evidence="1" id="KW-0472">Membrane</keyword>
<feature type="transmembrane region" description="Helical" evidence="1">
    <location>
        <begin position="178"/>
        <end position="198"/>
    </location>
</feature>
<feature type="transmembrane region" description="Helical" evidence="1">
    <location>
        <begin position="346"/>
        <end position="367"/>
    </location>
</feature>
<accession>T1KKP0</accession>
<dbReference type="EnsemblMetazoa" id="tetur13g04410.1">
    <property type="protein sequence ID" value="tetur13g04410.1"/>
    <property type="gene ID" value="tetur13g04410"/>
</dbReference>
<proteinExistence type="predicted"/>
<dbReference type="EMBL" id="CAEY01000176">
    <property type="status" value="NOT_ANNOTATED_CDS"/>
    <property type="molecule type" value="Genomic_DNA"/>
</dbReference>
<sequence>MNKTVDVQSWELDADSQVKRPTSIYSAIVDSFFINRFIWKHRRFHLFLSLLGIGAFTARTIAFILEIISNPNSPNLSISSFILYAISQVWVLYAVLENFAFPSVKFIKSFDEIWSELPLSSEPEIVTAIKKSNRFSNIVSFCILINSITILIASSTIEYLSTLNASIIYFLGNKSVELYANLIIANILRGFLISGGYIKIGHQYIYNEIVAIAGDATAPDLSFCRLRHEHHDLVQCGHLCDAAFRRFVTTVCSVQVPMAVLIIYNNLYMDIDVITRVNYFLALLDFGTFIAFFVPCLVGFYSFPSQARDYIYFSTLVGRSNLFKSEALHFIDMINLKSCGIKFMGLYLLTPDIIPTFATIVFTYVMAIPNFRNAV</sequence>
<evidence type="ECO:0000256" key="1">
    <source>
        <dbReference type="SAM" id="Phobius"/>
    </source>
</evidence>
<feature type="transmembrane region" description="Helical" evidence="1">
    <location>
        <begin position="138"/>
        <end position="158"/>
    </location>
</feature>
<reference evidence="3" key="1">
    <citation type="submission" date="2011-08" db="EMBL/GenBank/DDBJ databases">
        <authorList>
            <person name="Rombauts S."/>
        </authorList>
    </citation>
    <scope>NUCLEOTIDE SEQUENCE</scope>
    <source>
        <strain evidence="3">London</strain>
    </source>
</reference>